<dbReference type="InterPro" id="IPR000653">
    <property type="entry name" value="DegT/StrS_aminotransferase"/>
</dbReference>
<reference evidence="5" key="1">
    <citation type="submission" date="2023-07" db="EMBL/GenBank/DDBJ databases">
        <title>Genomic Encyclopedia of Type Strains, Phase IV (KMG-IV): sequencing the most valuable type-strain genomes for metagenomic binning, comparative biology and taxonomic classification.</title>
        <authorList>
            <person name="Goeker M."/>
        </authorList>
    </citation>
    <scope>NUCLEOTIDE SEQUENCE</scope>
    <source>
        <strain evidence="5">DSM 24202</strain>
    </source>
</reference>
<dbReference type="GO" id="GO:0030170">
    <property type="term" value="F:pyridoxal phosphate binding"/>
    <property type="evidence" value="ECO:0007669"/>
    <property type="project" value="TreeGrafter"/>
</dbReference>
<dbReference type="GO" id="GO:0008483">
    <property type="term" value="F:transaminase activity"/>
    <property type="evidence" value="ECO:0007669"/>
    <property type="project" value="TreeGrafter"/>
</dbReference>
<dbReference type="InterPro" id="IPR015421">
    <property type="entry name" value="PyrdxlP-dep_Trfase_major"/>
</dbReference>
<protein>
    <submittedName>
        <fullName evidence="5">dTDP-4-amino-4,6-dideoxygalactose transaminase</fullName>
    </submittedName>
</protein>
<dbReference type="AlphaFoldDB" id="A0AAE3VGI0"/>
<evidence type="ECO:0000256" key="1">
    <source>
        <dbReference type="ARBA" id="ARBA00037999"/>
    </source>
</evidence>
<dbReference type="InterPro" id="IPR015422">
    <property type="entry name" value="PyrdxlP-dep_Trfase_small"/>
</dbReference>
<gene>
    <name evidence="5" type="ORF">J3R75_001975</name>
</gene>
<keyword evidence="6" id="KW-1185">Reference proteome</keyword>
<evidence type="ECO:0000313" key="5">
    <source>
        <dbReference type="EMBL" id="MDQ0289868.1"/>
    </source>
</evidence>
<dbReference type="Proteomes" id="UP001238163">
    <property type="component" value="Unassembled WGS sequence"/>
</dbReference>
<feature type="modified residue" description="N6-(pyridoxal phosphate)lysine" evidence="3">
    <location>
        <position position="199"/>
    </location>
</feature>
<sequence length="408" mass="45437">MTSIPFSLPVIDQPVIDEMMDTLTRTGWLTSGPKVRALEEEIAKFIGNPRVLCVNSWTSGAMLMMRWFNVGPGDEVIVPAYTYTATALCAMNMGATPVMVDVKDDFTIDPAKIKAAVTERTKMILPVDIGGYPCDYDAIADVLADPELRGKFRANGKRQETLGRILVLADAAHSLGATYRGRACGTIADVTVFSLHSVKNITTGEGGAIALSLPDGFDHDAEYKYLRVMSLNGQTKSAFEKNQPGAWRYDIIDQGLKVNMPDLCATVGLAQMRRYKDSLLPERKAIFKYYVDFFSRFDWAVLPPAGSADGTESSYHLFLLRVRGFDEARRDRMIQLISETGVGVNVHYIPMAMLTLFRNRGYRIKDYPHCFDLYQNEISLPIYNKLSEEKLAVICQSVADAYQETVKG</sequence>
<dbReference type="CDD" id="cd00616">
    <property type="entry name" value="AHBA_syn"/>
    <property type="match status" value="1"/>
</dbReference>
<organism evidence="5 6">
    <name type="scientific">Oligosphaera ethanolica</name>
    <dbReference type="NCBI Taxonomy" id="760260"/>
    <lineage>
        <taxon>Bacteria</taxon>
        <taxon>Pseudomonadati</taxon>
        <taxon>Lentisphaerota</taxon>
        <taxon>Oligosphaeria</taxon>
        <taxon>Oligosphaerales</taxon>
        <taxon>Oligosphaeraceae</taxon>
        <taxon>Oligosphaera</taxon>
    </lineage>
</organism>
<dbReference type="InterPro" id="IPR015424">
    <property type="entry name" value="PyrdxlP-dep_Trfase"/>
</dbReference>
<dbReference type="Pfam" id="PF01041">
    <property type="entry name" value="DegT_DnrJ_EryC1"/>
    <property type="match status" value="2"/>
</dbReference>
<name>A0AAE3VGI0_9BACT</name>
<dbReference type="SUPFAM" id="SSF53383">
    <property type="entry name" value="PLP-dependent transferases"/>
    <property type="match status" value="1"/>
</dbReference>
<dbReference type="Gene3D" id="3.90.1150.10">
    <property type="entry name" value="Aspartate Aminotransferase, domain 1"/>
    <property type="match status" value="1"/>
</dbReference>
<dbReference type="PIRSF" id="PIRSF000390">
    <property type="entry name" value="PLP_StrS"/>
    <property type="match status" value="1"/>
</dbReference>
<comment type="similarity">
    <text evidence="1 4">Belongs to the DegT/DnrJ/EryC1 family.</text>
</comment>
<accession>A0AAE3VGI0</accession>
<keyword evidence="3 4" id="KW-0663">Pyridoxal phosphate</keyword>
<proteinExistence type="inferred from homology"/>
<comment type="caution">
    <text evidence="5">The sequence shown here is derived from an EMBL/GenBank/DDBJ whole genome shotgun (WGS) entry which is preliminary data.</text>
</comment>
<evidence type="ECO:0000256" key="3">
    <source>
        <dbReference type="PIRSR" id="PIRSR000390-2"/>
    </source>
</evidence>
<feature type="active site" description="Proton acceptor" evidence="2">
    <location>
        <position position="199"/>
    </location>
</feature>
<dbReference type="PANTHER" id="PTHR30244:SF34">
    <property type="entry name" value="DTDP-4-AMINO-4,6-DIDEOXYGALACTOSE TRANSAMINASE"/>
    <property type="match status" value="1"/>
</dbReference>
<evidence type="ECO:0000256" key="4">
    <source>
        <dbReference type="RuleBase" id="RU004508"/>
    </source>
</evidence>
<dbReference type="RefSeq" id="WP_307261311.1">
    <property type="nucleotide sequence ID" value="NZ_JAUSVL010000001.1"/>
</dbReference>
<dbReference type="GO" id="GO:0000271">
    <property type="term" value="P:polysaccharide biosynthetic process"/>
    <property type="evidence" value="ECO:0007669"/>
    <property type="project" value="TreeGrafter"/>
</dbReference>
<dbReference type="EMBL" id="JAUSVL010000001">
    <property type="protein sequence ID" value="MDQ0289868.1"/>
    <property type="molecule type" value="Genomic_DNA"/>
</dbReference>
<dbReference type="Gene3D" id="3.40.640.10">
    <property type="entry name" value="Type I PLP-dependent aspartate aminotransferase-like (Major domain)"/>
    <property type="match status" value="1"/>
</dbReference>
<evidence type="ECO:0000256" key="2">
    <source>
        <dbReference type="PIRSR" id="PIRSR000390-1"/>
    </source>
</evidence>
<evidence type="ECO:0000313" key="6">
    <source>
        <dbReference type="Proteomes" id="UP001238163"/>
    </source>
</evidence>
<dbReference type="PANTHER" id="PTHR30244">
    <property type="entry name" value="TRANSAMINASE"/>
    <property type="match status" value="1"/>
</dbReference>